<dbReference type="InterPro" id="IPR041698">
    <property type="entry name" value="Methyltransf_25"/>
</dbReference>
<accession>A0ABX2DII2</accession>
<dbReference type="GO" id="GO:0032259">
    <property type="term" value="P:methylation"/>
    <property type="evidence" value="ECO:0007669"/>
    <property type="project" value="UniProtKB-KW"/>
</dbReference>
<feature type="domain" description="Methyltransferase" evidence="1">
    <location>
        <begin position="53"/>
        <end position="147"/>
    </location>
</feature>
<keyword evidence="2" id="KW-0489">Methyltransferase</keyword>
<dbReference type="EMBL" id="JABMKX010000001">
    <property type="protein sequence ID" value="NQX44290.1"/>
    <property type="molecule type" value="Genomic_DNA"/>
</dbReference>
<evidence type="ECO:0000313" key="2">
    <source>
        <dbReference type="EMBL" id="NQX44290.1"/>
    </source>
</evidence>
<dbReference type="SUPFAM" id="SSF53335">
    <property type="entry name" value="S-adenosyl-L-methionine-dependent methyltransferases"/>
    <property type="match status" value="1"/>
</dbReference>
<keyword evidence="2" id="KW-0808">Transferase</keyword>
<dbReference type="Pfam" id="PF13649">
    <property type="entry name" value="Methyltransf_25"/>
    <property type="match status" value="1"/>
</dbReference>
<proteinExistence type="predicted"/>
<dbReference type="Gene3D" id="3.40.50.150">
    <property type="entry name" value="Vaccinia Virus protein VP39"/>
    <property type="match status" value="1"/>
</dbReference>
<name>A0ABX2DII2_9BACL</name>
<protein>
    <submittedName>
        <fullName evidence="2">Methyltransferase domain-containing protein</fullName>
    </submittedName>
</protein>
<dbReference type="RefSeq" id="WP_173127452.1">
    <property type="nucleotide sequence ID" value="NZ_CP073365.1"/>
</dbReference>
<dbReference type="InterPro" id="IPR029063">
    <property type="entry name" value="SAM-dependent_MTases_sf"/>
</dbReference>
<evidence type="ECO:0000313" key="3">
    <source>
        <dbReference type="Proteomes" id="UP000711047"/>
    </source>
</evidence>
<comment type="caution">
    <text evidence="2">The sequence shown here is derived from an EMBL/GenBank/DDBJ whole genome shotgun (WGS) entry which is preliminary data.</text>
</comment>
<sequence>MDRLAKIRSEEKKYHDHCYDTCNLFEPGSWLYKPVATVINLVDQYKEQEYLSVLDLGAGIGRNSIPIAKSLKHRNGQVVCVDLLESAIDKLKSYSQEFGVEPYIIPRLSDIEQFIIEQQEYDLIIAVSALEHVRSQQVLSSKLSEMNAGTRQHGANCIIIASNIREVNLEREQELEPMFEVNLTTEGMLELLDEKYAGWEVQQRFVKHLAYEISRNGERVKLTSDCITYVAKKSQSY</sequence>
<gene>
    <name evidence="2" type="ORF">HQN87_03010</name>
</gene>
<dbReference type="CDD" id="cd02440">
    <property type="entry name" value="AdoMet_MTases"/>
    <property type="match status" value="1"/>
</dbReference>
<organism evidence="2 3">
    <name type="scientific">Paenibacillus tritici</name>
    <dbReference type="NCBI Taxonomy" id="1873425"/>
    <lineage>
        <taxon>Bacteria</taxon>
        <taxon>Bacillati</taxon>
        <taxon>Bacillota</taxon>
        <taxon>Bacilli</taxon>
        <taxon>Bacillales</taxon>
        <taxon>Paenibacillaceae</taxon>
        <taxon>Paenibacillus</taxon>
    </lineage>
</organism>
<dbReference type="Proteomes" id="UP000711047">
    <property type="component" value="Unassembled WGS sequence"/>
</dbReference>
<keyword evidence="3" id="KW-1185">Reference proteome</keyword>
<reference evidence="2 3" key="1">
    <citation type="submission" date="2020-05" db="EMBL/GenBank/DDBJ databases">
        <title>Paenibacillus glebae, sp. nov., Paenibacillus humi sp. nov., Paenibacillus pedi sp. nov., Paenibacillus terrestris sp. nov. and Paenibacillus terricola sp. nov., isolated from a forest top soil sample.</title>
        <authorList>
            <person name="Qi S."/>
            <person name="Carlier A."/>
            <person name="Cnockaert M."/>
            <person name="Vandamme P."/>
        </authorList>
    </citation>
    <scope>NUCLEOTIDE SEQUENCE [LARGE SCALE GENOMIC DNA]</scope>
    <source>
        <strain evidence="2 3">LMG 29502</strain>
    </source>
</reference>
<evidence type="ECO:0000259" key="1">
    <source>
        <dbReference type="Pfam" id="PF13649"/>
    </source>
</evidence>
<dbReference type="GO" id="GO:0008168">
    <property type="term" value="F:methyltransferase activity"/>
    <property type="evidence" value="ECO:0007669"/>
    <property type="project" value="UniProtKB-KW"/>
</dbReference>